<feature type="transmembrane region" description="Helical" evidence="1">
    <location>
        <begin position="301"/>
        <end position="318"/>
    </location>
</feature>
<evidence type="ECO:0000256" key="1">
    <source>
        <dbReference type="SAM" id="Phobius"/>
    </source>
</evidence>
<feature type="transmembrane region" description="Helical" evidence="1">
    <location>
        <begin position="386"/>
        <end position="407"/>
    </location>
</feature>
<dbReference type="InterPro" id="IPR002656">
    <property type="entry name" value="Acyl_transf_3_dom"/>
</dbReference>
<reference evidence="3" key="1">
    <citation type="journal article" date="2020" name="Stud. Mycol.">
        <title>101 Dothideomycetes genomes: a test case for predicting lifestyles and emergence of pathogens.</title>
        <authorList>
            <person name="Haridas S."/>
            <person name="Albert R."/>
            <person name="Binder M."/>
            <person name="Bloem J."/>
            <person name="Labutti K."/>
            <person name="Salamov A."/>
            <person name="Andreopoulos B."/>
            <person name="Baker S."/>
            <person name="Barry K."/>
            <person name="Bills G."/>
            <person name="Bluhm B."/>
            <person name="Cannon C."/>
            <person name="Castanera R."/>
            <person name="Culley D."/>
            <person name="Daum C."/>
            <person name="Ezra D."/>
            <person name="Gonzalez J."/>
            <person name="Henrissat B."/>
            <person name="Kuo A."/>
            <person name="Liang C."/>
            <person name="Lipzen A."/>
            <person name="Lutzoni F."/>
            <person name="Magnuson J."/>
            <person name="Mondo S."/>
            <person name="Nolan M."/>
            <person name="Ohm R."/>
            <person name="Pangilinan J."/>
            <person name="Park H.-J."/>
            <person name="Ramirez L."/>
            <person name="Alfaro M."/>
            <person name="Sun H."/>
            <person name="Tritt A."/>
            <person name="Yoshinaga Y."/>
            <person name="Zwiers L.-H."/>
            <person name="Turgeon B."/>
            <person name="Goodwin S."/>
            <person name="Spatafora J."/>
            <person name="Crous P."/>
            <person name="Grigoriev I."/>
        </authorList>
    </citation>
    <scope>NUCLEOTIDE SEQUENCE</scope>
    <source>
        <strain evidence="3">CBS 122368</strain>
    </source>
</reference>
<protein>
    <recommendedName>
        <fullName evidence="2">Acyltransferase 3 domain-containing protein</fullName>
    </recommendedName>
</protein>
<keyword evidence="4" id="KW-1185">Reference proteome</keyword>
<dbReference type="GO" id="GO:0016747">
    <property type="term" value="F:acyltransferase activity, transferring groups other than amino-acyl groups"/>
    <property type="evidence" value="ECO:0007669"/>
    <property type="project" value="InterPro"/>
</dbReference>
<evidence type="ECO:0000313" key="3">
    <source>
        <dbReference type="EMBL" id="KAF2246880.1"/>
    </source>
</evidence>
<feature type="transmembrane region" description="Helical" evidence="1">
    <location>
        <begin position="261"/>
        <end position="281"/>
    </location>
</feature>
<dbReference type="Proteomes" id="UP000800094">
    <property type="component" value="Unassembled WGS sequence"/>
</dbReference>
<feature type="transmembrane region" description="Helical" evidence="1">
    <location>
        <begin position="339"/>
        <end position="358"/>
    </location>
</feature>
<keyword evidence="1" id="KW-0472">Membrane</keyword>
<accession>A0A6A6IBG1</accession>
<feature type="transmembrane region" description="Helical" evidence="1">
    <location>
        <begin position="59"/>
        <end position="78"/>
    </location>
</feature>
<evidence type="ECO:0000259" key="2">
    <source>
        <dbReference type="Pfam" id="PF01757"/>
    </source>
</evidence>
<sequence length="441" mass="50812">MSRDNRQNVKWVEGVRGVASFLVVVTHLSRAWDYPLFWPSDREGVPPRLLQLPILRLPWQGRIGVMMFAFLTGYVCAIKPLRQIKSGNTSGALTTIAKSAFRRPPRLVMPATIALIIAWIVAQLDGFGIATRCDSDWLRGTSVKLDGGLDVEIPRLFYEFQKSWITGMPAYDEHQWALLPLLKGAFLVYAVLFATCFMKTRMRIFTVFVLWAWYWCSPQLKTESFECMFLWGVLLNDIGGEPDFREWVNSRPKIRRAVQSFLIILGLYVGSFPEGHAQWAAWSRQLDSLNPYLFPMGADPTKRWSSIAFHLIVIGFWLSPSLQTIFSNKLFMWLGRNSFAVYLTHGTLLRVVLVRFIYGFSSAPFSVERPEKGDPIFHWIPRSQNWFVWAVAIPVWFAILYTVAHLWTTYVDSWCAKATKWIEETMFEQEENEKLGVAQLA</sequence>
<dbReference type="AlphaFoldDB" id="A0A6A6IBG1"/>
<dbReference type="PANTHER" id="PTHR23028:SF128">
    <property type="entry name" value="ACYLTRANSFERASE 3 DOMAIN-CONTAINING PROTEIN"/>
    <property type="match status" value="1"/>
</dbReference>
<dbReference type="GeneID" id="54577221"/>
<dbReference type="OrthoDB" id="5405781at2759"/>
<evidence type="ECO:0000313" key="4">
    <source>
        <dbReference type="Proteomes" id="UP000800094"/>
    </source>
</evidence>
<dbReference type="InterPro" id="IPR050879">
    <property type="entry name" value="Acyltransferase_3"/>
</dbReference>
<dbReference type="RefSeq" id="XP_033681884.1">
    <property type="nucleotide sequence ID" value="XM_033823891.1"/>
</dbReference>
<feature type="domain" description="Acyltransferase 3" evidence="2">
    <location>
        <begin position="10"/>
        <end position="398"/>
    </location>
</feature>
<dbReference type="Pfam" id="PF01757">
    <property type="entry name" value="Acyl_transf_3"/>
    <property type="match status" value="1"/>
</dbReference>
<feature type="transmembrane region" description="Helical" evidence="1">
    <location>
        <begin position="107"/>
        <end position="130"/>
    </location>
</feature>
<keyword evidence="1" id="KW-0812">Transmembrane</keyword>
<dbReference type="EMBL" id="ML987198">
    <property type="protein sequence ID" value="KAF2246880.1"/>
    <property type="molecule type" value="Genomic_DNA"/>
</dbReference>
<proteinExistence type="predicted"/>
<name>A0A6A6IBG1_9PLEO</name>
<dbReference type="PANTHER" id="PTHR23028">
    <property type="entry name" value="ACETYLTRANSFERASE"/>
    <property type="match status" value="1"/>
</dbReference>
<organism evidence="3 4">
    <name type="scientific">Trematosphaeria pertusa</name>
    <dbReference type="NCBI Taxonomy" id="390896"/>
    <lineage>
        <taxon>Eukaryota</taxon>
        <taxon>Fungi</taxon>
        <taxon>Dikarya</taxon>
        <taxon>Ascomycota</taxon>
        <taxon>Pezizomycotina</taxon>
        <taxon>Dothideomycetes</taxon>
        <taxon>Pleosporomycetidae</taxon>
        <taxon>Pleosporales</taxon>
        <taxon>Massarineae</taxon>
        <taxon>Trematosphaeriaceae</taxon>
        <taxon>Trematosphaeria</taxon>
    </lineage>
</organism>
<feature type="transmembrane region" description="Helical" evidence="1">
    <location>
        <begin position="176"/>
        <end position="198"/>
    </location>
</feature>
<keyword evidence="1" id="KW-1133">Transmembrane helix</keyword>
<gene>
    <name evidence="3" type="ORF">BU26DRAFT_430632</name>
</gene>